<proteinExistence type="predicted"/>
<name>A0ABR3VDW2_HUMIN</name>
<reference evidence="2 3" key="1">
    <citation type="journal article" date="2024" name="Commun. Biol.">
        <title>Comparative genomic analysis of thermophilic fungi reveals convergent evolutionary adaptations and gene losses.</title>
        <authorList>
            <person name="Steindorff A.S."/>
            <person name="Aguilar-Pontes M.V."/>
            <person name="Robinson A.J."/>
            <person name="Andreopoulos B."/>
            <person name="LaButti K."/>
            <person name="Kuo A."/>
            <person name="Mondo S."/>
            <person name="Riley R."/>
            <person name="Otillar R."/>
            <person name="Haridas S."/>
            <person name="Lipzen A."/>
            <person name="Grimwood J."/>
            <person name="Schmutz J."/>
            <person name="Clum A."/>
            <person name="Reid I.D."/>
            <person name="Moisan M.C."/>
            <person name="Butler G."/>
            <person name="Nguyen T.T.M."/>
            <person name="Dewar K."/>
            <person name="Conant G."/>
            <person name="Drula E."/>
            <person name="Henrissat B."/>
            <person name="Hansel C."/>
            <person name="Singer S."/>
            <person name="Hutchinson M.I."/>
            <person name="de Vries R.P."/>
            <person name="Natvig D.O."/>
            <person name="Powell A.J."/>
            <person name="Tsang A."/>
            <person name="Grigoriev I.V."/>
        </authorList>
    </citation>
    <scope>NUCLEOTIDE SEQUENCE [LARGE SCALE GENOMIC DNA]</scope>
    <source>
        <strain evidence="2 3">CBS 620.91</strain>
    </source>
</reference>
<sequence>MATTKGHTRRRSSIDRVIDLLADLEESQIAVLLDDLNHTTSSNVPVADAIAMFEDHAGKPRRSSRSCRSPEPMKTLQAELERRHSKRMSARLSSAPEPRFRSTLKSAEIQPDTAPQMYLQDLQHPQPLVSQHPVSQSPLPPVSEPLDQPTITTNSETPDATRNATHPTASTDLSTPTLTPTTQPATNATTAFPSTSTTTTETSIPSERPPSPPPAPLPTQAPAPRPRSYKRISRPVCLSPTATAELHTLLLAFFNETPTASTFTTTTATATTPTSTTTTMSTPSPTTPHFSGFPPPLSLSSSSSPSPFPFVRHDDLDVDDDPDRTLLGLDLLEPPPTLFPAAKLPAPAAAATPATAKTPDFVVSRSRGLKPMPSIGSMFEAFRM</sequence>
<protein>
    <submittedName>
        <fullName evidence="2">Uncharacterized protein</fullName>
    </submittedName>
</protein>
<evidence type="ECO:0000313" key="2">
    <source>
        <dbReference type="EMBL" id="KAL1840060.1"/>
    </source>
</evidence>
<dbReference type="Proteomes" id="UP001583172">
    <property type="component" value="Unassembled WGS sequence"/>
</dbReference>
<accession>A0ABR3VDW2</accession>
<feature type="compositionally biased region" description="Pro residues" evidence="1">
    <location>
        <begin position="207"/>
        <end position="225"/>
    </location>
</feature>
<feature type="region of interest" description="Disordered" evidence="1">
    <location>
        <begin position="79"/>
        <end position="103"/>
    </location>
</feature>
<gene>
    <name evidence="2" type="ORF">VTJ49DRAFT_836</name>
</gene>
<feature type="region of interest" description="Disordered" evidence="1">
    <location>
        <begin position="128"/>
        <end position="228"/>
    </location>
</feature>
<feature type="compositionally biased region" description="Polar residues" evidence="1">
    <location>
        <begin position="128"/>
        <end position="137"/>
    </location>
</feature>
<feature type="compositionally biased region" description="Polar residues" evidence="1">
    <location>
        <begin position="149"/>
        <end position="166"/>
    </location>
</feature>
<feature type="region of interest" description="Disordered" evidence="1">
    <location>
        <begin position="263"/>
        <end position="317"/>
    </location>
</feature>
<feature type="compositionally biased region" description="Low complexity" evidence="1">
    <location>
        <begin position="167"/>
        <end position="206"/>
    </location>
</feature>
<dbReference type="EMBL" id="JAZGSY010000129">
    <property type="protein sequence ID" value="KAL1840060.1"/>
    <property type="molecule type" value="Genomic_DNA"/>
</dbReference>
<keyword evidence="3" id="KW-1185">Reference proteome</keyword>
<comment type="caution">
    <text evidence="2">The sequence shown here is derived from an EMBL/GenBank/DDBJ whole genome shotgun (WGS) entry which is preliminary data.</text>
</comment>
<organism evidence="2 3">
    <name type="scientific">Humicola insolens</name>
    <name type="common">Soft-rot fungus</name>
    <dbReference type="NCBI Taxonomy" id="85995"/>
    <lineage>
        <taxon>Eukaryota</taxon>
        <taxon>Fungi</taxon>
        <taxon>Dikarya</taxon>
        <taxon>Ascomycota</taxon>
        <taxon>Pezizomycotina</taxon>
        <taxon>Sordariomycetes</taxon>
        <taxon>Sordariomycetidae</taxon>
        <taxon>Sordariales</taxon>
        <taxon>Chaetomiaceae</taxon>
        <taxon>Mycothermus</taxon>
    </lineage>
</organism>
<evidence type="ECO:0000313" key="3">
    <source>
        <dbReference type="Proteomes" id="UP001583172"/>
    </source>
</evidence>
<evidence type="ECO:0000256" key="1">
    <source>
        <dbReference type="SAM" id="MobiDB-lite"/>
    </source>
</evidence>
<feature type="compositionally biased region" description="Low complexity" evidence="1">
    <location>
        <begin position="263"/>
        <end position="305"/>
    </location>
</feature>